<protein>
    <recommendedName>
        <fullName evidence="1">PIN domain-containing protein</fullName>
    </recommendedName>
</protein>
<feature type="domain" description="PIN" evidence="1">
    <location>
        <begin position="2"/>
        <end position="122"/>
    </location>
</feature>
<proteinExistence type="predicted"/>
<name>A0A7G9YH02_9EURY</name>
<sequence>MIVFDTEALLIFYLDEAGADIVEELLEKVLEGSLEGYLSIVNLVEFYYILYRRDPIVAEEKEANLRSYGLKIVPVTDNSIWREAGRLKGEHRLSLADAFAAATANIMGAKLVAGSDTGFDGIGVPLIRTR</sequence>
<dbReference type="InterPro" id="IPR029060">
    <property type="entry name" value="PIN-like_dom_sf"/>
</dbReference>
<evidence type="ECO:0000313" key="2">
    <source>
        <dbReference type="EMBL" id="QNO47286.1"/>
    </source>
</evidence>
<organism evidence="2">
    <name type="scientific">Candidatus Methanogaster sp. ANME-2c ERB4</name>
    <dbReference type="NCBI Taxonomy" id="2759911"/>
    <lineage>
        <taxon>Archaea</taxon>
        <taxon>Methanobacteriati</taxon>
        <taxon>Methanobacteriota</taxon>
        <taxon>Stenosarchaea group</taxon>
        <taxon>Methanomicrobia</taxon>
        <taxon>Methanosarcinales</taxon>
        <taxon>ANME-2 cluster</taxon>
        <taxon>Candidatus Methanogasteraceae</taxon>
        <taxon>Candidatus Methanogaster</taxon>
    </lineage>
</organism>
<evidence type="ECO:0000259" key="1">
    <source>
        <dbReference type="Pfam" id="PF01850"/>
    </source>
</evidence>
<dbReference type="InterPro" id="IPR002716">
    <property type="entry name" value="PIN_dom"/>
</dbReference>
<accession>A0A7G9YH02</accession>
<dbReference type="SUPFAM" id="SSF88723">
    <property type="entry name" value="PIN domain-like"/>
    <property type="match status" value="1"/>
</dbReference>
<dbReference type="EMBL" id="MT631255">
    <property type="protein sequence ID" value="QNO47286.1"/>
    <property type="molecule type" value="Genomic_DNA"/>
</dbReference>
<dbReference type="Gene3D" id="3.40.50.1010">
    <property type="entry name" value="5'-nuclease"/>
    <property type="match status" value="1"/>
</dbReference>
<gene>
    <name evidence="2" type="ORF">POPKKDDM_00005</name>
</gene>
<dbReference type="Pfam" id="PF01850">
    <property type="entry name" value="PIN"/>
    <property type="match status" value="1"/>
</dbReference>
<reference evidence="2" key="1">
    <citation type="submission" date="2020-06" db="EMBL/GenBank/DDBJ databases">
        <title>Unique genomic features of the anaerobic methanotrophic archaea.</title>
        <authorList>
            <person name="Chadwick G.L."/>
            <person name="Skennerton C.T."/>
            <person name="Laso-Perez R."/>
            <person name="Leu A.O."/>
            <person name="Speth D.R."/>
            <person name="Yu H."/>
            <person name="Morgan-Lang C."/>
            <person name="Hatzenpichler R."/>
            <person name="Goudeau D."/>
            <person name="Malmstrom R."/>
            <person name="Brazelton W.J."/>
            <person name="Woyke T."/>
            <person name="Hallam S.J."/>
            <person name="Tyson G.W."/>
            <person name="Wegener G."/>
            <person name="Boetius A."/>
            <person name="Orphan V."/>
        </authorList>
    </citation>
    <scope>NUCLEOTIDE SEQUENCE</scope>
</reference>
<dbReference type="AlphaFoldDB" id="A0A7G9YH02"/>